<accession>A0ABM3VFM5</accession>
<keyword evidence="12" id="KW-1185">Reference proteome</keyword>
<keyword evidence="2" id="KW-1003">Cell membrane</keyword>
<feature type="transmembrane region" description="Helical" evidence="11">
    <location>
        <begin position="203"/>
        <end position="228"/>
    </location>
</feature>
<keyword evidence="5 11" id="KW-0552">Olfaction</keyword>
<keyword evidence="8 11" id="KW-0675">Receptor</keyword>
<comment type="similarity">
    <text evidence="11">Belongs to the insect chemoreceptor superfamily. Heteromeric odorant receptor channel (TC 1.A.69) family.</text>
</comment>
<dbReference type="InterPro" id="IPR004117">
    <property type="entry name" value="7tm6_olfct_rcpt"/>
</dbReference>
<feature type="transmembrane region" description="Helical" evidence="11">
    <location>
        <begin position="144"/>
        <end position="166"/>
    </location>
</feature>
<keyword evidence="7 11" id="KW-0472">Membrane</keyword>
<dbReference type="PANTHER" id="PTHR21137:SF44">
    <property type="entry name" value="ODORANT RECEPTOR 13A-RELATED"/>
    <property type="match status" value="1"/>
</dbReference>
<dbReference type="RefSeq" id="XP_058984600.1">
    <property type="nucleotide sequence ID" value="XM_059128617.1"/>
</dbReference>
<evidence type="ECO:0000313" key="12">
    <source>
        <dbReference type="Proteomes" id="UP001652621"/>
    </source>
</evidence>
<sequence>MAILYKPRCAEDVNFVLPLKVRTFLMINGCWPMEDNANNTNGMWNRLLKFLYQLWFIFGVVCLFYIVCVGWVYIVANFSDVKKVVEAISTSTIGINVLIRMIYLRCRFSKFKHVLEKFTNKIWINKVTHPLIFKRCIKRTVPTFYLSITLWMVLFIYCALPIFVLITTDQTIHSNDKTFPYPMIFPYDPQKPINYILTYMTSIYTGAITVTLFYATDAILAIFISFLCGQFEILHGNIARLIPECHAEFLANYRGESTGSKKNDFIFLHNLYVKRLHELATAHDELIRFSMDLEKLFSFQLMVNVVTSTFQICTNLFQFIVSTDTANYLFSCNWEGGILSQHSPLLRQVDYITLDSLNTKLPAWRTLQYYPTNRDFRMKLKLMIMRSQRPAHLTAMKFTVSSLESFTRILSTSMSYFTLLNSFLD</sequence>
<organism evidence="12 13">
    <name type="scientific">Musca domestica</name>
    <name type="common">House fly</name>
    <dbReference type="NCBI Taxonomy" id="7370"/>
    <lineage>
        <taxon>Eukaryota</taxon>
        <taxon>Metazoa</taxon>
        <taxon>Ecdysozoa</taxon>
        <taxon>Arthropoda</taxon>
        <taxon>Hexapoda</taxon>
        <taxon>Insecta</taxon>
        <taxon>Pterygota</taxon>
        <taxon>Neoptera</taxon>
        <taxon>Endopterygota</taxon>
        <taxon>Diptera</taxon>
        <taxon>Brachycera</taxon>
        <taxon>Muscomorpha</taxon>
        <taxon>Muscoidea</taxon>
        <taxon>Muscidae</taxon>
        <taxon>Musca</taxon>
    </lineage>
</organism>
<name>A0ABM3VFM5_MUSDO</name>
<keyword evidence="6 11" id="KW-1133">Transmembrane helix</keyword>
<evidence type="ECO:0000256" key="5">
    <source>
        <dbReference type="ARBA" id="ARBA00022725"/>
    </source>
</evidence>
<dbReference type="GeneID" id="109613807"/>
<evidence type="ECO:0000256" key="6">
    <source>
        <dbReference type="ARBA" id="ARBA00022989"/>
    </source>
</evidence>
<evidence type="ECO:0000256" key="8">
    <source>
        <dbReference type="ARBA" id="ARBA00023170"/>
    </source>
</evidence>
<evidence type="ECO:0000256" key="9">
    <source>
        <dbReference type="ARBA" id="ARBA00023224"/>
    </source>
</evidence>
<evidence type="ECO:0000313" key="13">
    <source>
        <dbReference type="RefSeq" id="XP_058984600.1"/>
    </source>
</evidence>
<dbReference type="Proteomes" id="UP001652621">
    <property type="component" value="Unplaced"/>
</dbReference>
<evidence type="ECO:0000256" key="2">
    <source>
        <dbReference type="ARBA" id="ARBA00022475"/>
    </source>
</evidence>
<reference evidence="13" key="1">
    <citation type="submission" date="2025-08" db="UniProtKB">
        <authorList>
            <consortium name="RefSeq"/>
        </authorList>
    </citation>
    <scope>IDENTIFICATION</scope>
    <source>
        <strain evidence="13">Aabys</strain>
        <tissue evidence="13">Whole body</tissue>
    </source>
</reference>
<gene>
    <name evidence="13" type="primary">LOC109613807</name>
</gene>
<evidence type="ECO:0000256" key="10">
    <source>
        <dbReference type="ARBA" id="ARBA00038679"/>
    </source>
</evidence>
<feature type="transmembrane region" description="Helical" evidence="11">
    <location>
        <begin position="84"/>
        <end position="103"/>
    </location>
</feature>
<evidence type="ECO:0000256" key="11">
    <source>
        <dbReference type="RuleBase" id="RU351113"/>
    </source>
</evidence>
<keyword evidence="9 11" id="KW-0807">Transducer</keyword>
<evidence type="ECO:0000256" key="3">
    <source>
        <dbReference type="ARBA" id="ARBA00022606"/>
    </source>
</evidence>
<keyword evidence="4 11" id="KW-0812">Transmembrane</keyword>
<comment type="caution">
    <text evidence="11">Lacks conserved residue(s) required for the propagation of feature annotation.</text>
</comment>
<dbReference type="PANTHER" id="PTHR21137">
    <property type="entry name" value="ODORANT RECEPTOR"/>
    <property type="match status" value="1"/>
</dbReference>
<evidence type="ECO:0000256" key="4">
    <source>
        <dbReference type="ARBA" id="ARBA00022692"/>
    </source>
</evidence>
<protein>
    <recommendedName>
        <fullName evidence="11">Odorant receptor</fullName>
    </recommendedName>
</protein>
<evidence type="ECO:0000256" key="1">
    <source>
        <dbReference type="ARBA" id="ARBA00004651"/>
    </source>
</evidence>
<proteinExistence type="inferred from homology"/>
<evidence type="ECO:0000256" key="7">
    <source>
        <dbReference type="ARBA" id="ARBA00023136"/>
    </source>
</evidence>
<comment type="subunit">
    <text evidence="10">Interacts with Orco. Complexes exist early in the endomembrane system in olfactory sensory neurons (OSNs), coupling these complexes to the conserved ciliary trafficking pathway.</text>
</comment>
<feature type="transmembrane region" description="Helical" evidence="11">
    <location>
        <begin position="54"/>
        <end position="78"/>
    </location>
</feature>
<comment type="subcellular location">
    <subcellularLocation>
        <location evidence="1 11">Cell membrane</location>
        <topology evidence="1 11">Multi-pass membrane protein</topology>
    </subcellularLocation>
</comment>
<dbReference type="Pfam" id="PF02949">
    <property type="entry name" value="7tm_6"/>
    <property type="match status" value="1"/>
</dbReference>
<keyword evidence="3 11" id="KW-0716">Sensory transduction</keyword>